<evidence type="ECO:0000256" key="13">
    <source>
        <dbReference type="SAM" id="Phobius"/>
    </source>
</evidence>
<evidence type="ECO:0000256" key="10">
    <source>
        <dbReference type="ARBA" id="ARBA00022840"/>
    </source>
</evidence>
<evidence type="ECO:0000256" key="5">
    <source>
        <dbReference type="ARBA" id="ARBA00022516"/>
    </source>
</evidence>
<dbReference type="UniPathway" id="UPA00359">
    <property type="reaction ID" value="UER00482"/>
</dbReference>
<evidence type="ECO:0000256" key="9">
    <source>
        <dbReference type="ARBA" id="ARBA00022777"/>
    </source>
</evidence>
<dbReference type="Pfam" id="PF02606">
    <property type="entry name" value="LpxK"/>
    <property type="match status" value="2"/>
</dbReference>
<evidence type="ECO:0000256" key="7">
    <source>
        <dbReference type="ARBA" id="ARBA00022679"/>
    </source>
</evidence>
<dbReference type="InterPro" id="IPR003758">
    <property type="entry name" value="LpxK"/>
</dbReference>
<evidence type="ECO:0000313" key="15">
    <source>
        <dbReference type="Proteomes" id="UP000192611"/>
    </source>
</evidence>
<comment type="pathway">
    <text evidence="2">Glycolipid biosynthesis; lipid IV(A) biosynthesis; lipid IV(A) from (3R)-3-hydroxytetradecanoyl-[acyl-carrier-protein] and UDP-N-acetyl-alpha-D-glucosamine: step 6/6.</text>
</comment>
<keyword evidence="11" id="KW-0443">Lipid metabolism</keyword>
<protein>
    <recommendedName>
        <fullName evidence="4">Tetraacyldisaccharide 4'-kinase</fullName>
        <ecNumber evidence="3">2.7.1.130</ecNumber>
    </recommendedName>
    <alternativeName>
        <fullName evidence="12">Lipid A 4'-kinase</fullName>
    </alternativeName>
</protein>
<organism evidence="14 15">
    <name type="scientific">Candidatus Coatesbacteria bacterium 4484_99</name>
    <dbReference type="NCBI Taxonomy" id="1970774"/>
    <lineage>
        <taxon>Bacteria</taxon>
        <taxon>Candidatus Coatesiibacteriota</taxon>
    </lineage>
</organism>
<dbReference type="PANTHER" id="PTHR42724:SF1">
    <property type="entry name" value="TETRAACYLDISACCHARIDE 4'-KINASE, MITOCHONDRIAL-RELATED"/>
    <property type="match status" value="1"/>
</dbReference>
<dbReference type="EC" id="2.7.1.130" evidence="3"/>
<keyword evidence="9" id="KW-0418">Kinase</keyword>
<gene>
    <name evidence="14" type="ORF">B6D57_02280</name>
</gene>
<keyword evidence="8" id="KW-0547">Nucleotide-binding</keyword>
<comment type="function">
    <text evidence="1">Transfers the gamma-phosphate of ATP to the 4'-position of a tetraacyldisaccharide 1-phosphate intermediate (termed DS-1-P) to form tetraacyldisaccharide 1,4'-bis-phosphate (lipid IVA).</text>
</comment>
<evidence type="ECO:0000256" key="12">
    <source>
        <dbReference type="ARBA" id="ARBA00029757"/>
    </source>
</evidence>
<evidence type="ECO:0000313" key="14">
    <source>
        <dbReference type="EMBL" id="OQX90702.1"/>
    </source>
</evidence>
<feature type="transmembrane region" description="Helical" evidence="13">
    <location>
        <begin position="22"/>
        <end position="41"/>
    </location>
</feature>
<dbReference type="PANTHER" id="PTHR42724">
    <property type="entry name" value="TETRAACYLDISACCHARIDE 4'-KINASE"/>
    <property type="match status" value="1"/>
</dbReference>
<proteinExistence type="predicted"/>
<comment type="caution">
    <text evidence="14">The sequence shown here is derived from an EMBL/GenBank/DDBJ whole genome shotgun (WGS) entry which is preliminary data.</text>
</comment>
<dbReference type="AlphaFoldDB" id="A0A1W9S226"/>
<keyword evidence="13" id="KW-1133">Transmembrane helix</keyword>
<dbReference type="GO" id="GO:0005524">
    <property type="term" value="F:ATP binding"/>
    <property type="evidence" value="ECO:0007669"/>
    <property type="project" value="UniProtKB-KW"/>
</dbReference>
<accession>A0A1W9S226</accession>
<keyword evidence="13" id="KW-0472">Membrane</keyword>
<evidence type="ECO:0000256" key="1">
    <source>
        <dbReference type="ARBA" id="ARBA00002274"/>
    </source>
</evidence>
<dbReference type="GO" id="GO:0009029">
    <property type="term" value="F:lipid-A 4'-kinase activity"/>
    <property type="evidence" value="ECO:0007669"/>
    <property type="project" value="UniProtKB-EC"/>
</dbReference>
<keyword evidence="6" id="KW-0441">Lipid A biosynthesis</keyword>
<dbReference type="GO" id="GO:0005886">
    <property type="term" value="C:plasma membrane"/>
    <property type="evidence" value="ECO:0007669"/>
    <property type="project" value="TreeGrafter"/>
</dbReference>
<dbReference type="EMBL" id="NATQ01000033">
    <property type="protein sequence ID" value="OQX90702.1"/>
    <property type="molecule type" value="Genomic_DNA"/>
</dbReference>
<sequence>MVINKLEIWYRDFLSTRGIMELIFKIALLPIYVLIILYNTLRRELYSAGVIGRKIVLKKAVISVGNINLGGAGKTPLIIYIARRLVIMGKKPSIVIGGEALADEALIYKAQLPDIKVFTEKNKKTAIERANDSSCDIIIIDDGFQLLNVKKTLDIVIIRDDVSPTPIPLGWGREHISALKYANCIFISKPSHNYALKSIHGISKPIFIMRQVPEVIVNAGTGKIVNISEIVGRKVLLFSMVPSIGYISYELSHRGIRPFLVQFPDHYRYRDVDIKLVLKTGRSADYIITTEKDMLSIKNSLKKSHKEIWTLKSKIDIKNESEFWKMLMKKLNV</sequence>
<keyword evidence="7" id="KW-0808">Transferase</keyword>
<dbReference type="GO" id="GO:0009244">
    <property type="term" value="P:lipopolysaccharide core region biosynthetic process"/>
    <property type="evidence" value="ECO:0007669"/>
    <property type="project" value="TreeGrafter"/>
</dbReference>
<dbReference type="SUPFAM" id="SSF52540">
    <property type="entry name" value="P-loop containing nucleoside triphosphate hydrolases"/>
    <property type="match status" value="1"/>
</dbReference>
<evidence type="ECO:0000256" key="6">
    <source>
        <dbReference type="ARBA" id="ARBA00022556"/>
    </source>
</evidence>
<keyword evidence="10" id="KW-0067">ATP-binding</keyword>
<evidence type="ECO:0000256" key="11">
    <source>
        <dbReference type="ARBA" id="ARBA00023098"/>
    </source>
</evidence>
<keyword evidence="13" id="KW-0812">Transmembrane</keyword>
<evidence type="ECO:0000256" key="4">
    <source>
        <dbReference type="ARBA" id="ARBA00016436"/>
    </source>
</evidence>
<dbReference type="GO" id="GO:0009245">
    <property type="term" value="P:lipid A biosynthetic process"/>
    <property type="evidence" value="ECO:0007669"/>
    <property type="project" value="UniProtKB-KW"/>
</dbReference>
<evidence type="ECO:0000256" key="3">
    <source>
        <dbReference type="ARBA" id="ARBA00012071"/>
    </source>
</evidence>
<dbReference type="InterPro" id="IPR027417">
    <property type="entry name" value="P-loop_NTPase"/>
</dbReference>
<reference evidence="15" key="1">
    <citation type="submission" date="2017-03" db="EMBL/GenBank/DDBJ databases">
        <title>Novel pathways for hydrocarbon cycling and metabolic interdependencies in hydrothermal sediment communities.</title>
        <authorList>
            <person name="Dombrowski N."/>
            <person name="Seitz K."/>
            <person name="Teske A."/>
            <person name="Baker B."/>
        </authorList>
    </citation>
    <scope>NUCLEOTIDE SEQUENCE [LARGE SCALE GENOMIC DNA]</scope>
</reference>
<evidence type="ECO:0000256" key="8">
    <source>
        <dbReference type="ARBA" id="ARBA00022741"/>
    </source>
</evidence>
<name>A0A1W9S226_9BACT</name>
<keyword evidence="5" id="KW-0444">Lipid biosynthesis</keyword>
<evidence type="ECO:0000256" key="2">
    <source>
        <dbReference type="ARBA" id="ARBA00004870"/>
    </source>
</evidence>
<dbReference type="Proteomes" id="UP000192611">
    <property type="component" value="Unassembled WGS sequence"/>
</dbReference>